<dbReference type="InterPro" id="IPR012674">
    <property type="entry name" value="Calycin"/>
</dbReference>
<dbReference type="GO" id="GO:0008289">
    <property type="term" value="F:lipid binding"/>
    <property type="evidence" value="ECO:0007669"/>
    <property type="project" value="UniProtKB-KW"/>
</dbReference>
<comment type="subcellular location">
    <subcellularLocation>
        <location evidence="1">Secreted</location>
    </subcellularLocation>
</comment>
<organism evidence="12 13">
    <name type="scientific">Anopheles farauti</name>
    <dbReference type="NCBI Taxonomy" id="69004"/>
    <lineage>
        <taxon>Eukaryota</taxon>
        <taxon>Metazoa</taxon>
        <taxon>Ecdysozoa</taxon>
        <taxon>Arthropoda</taxon>
        <taxon>Hexapoda</taxon>
        <taxon>Insecta</taxon>
        <taxon>Pterygota</taxon>
        <taxon>Neoptera</taxon>
        <taxon>Endopterygota</taxon>
        <taxon>Diptera</taxon>
        <taxon>Nematocera</taxon>
        <taxon>Culicoidea</taxon>
        <taxon>Culicidae</taxon>
        <taxon>Anophelinae</taxon>
        <taxon>Anopheles</taxon>
    </lineage>
</organism>
<reference evidence="12" key="2">
    <citation type="submission" date="2020-05" db="UniProtKB">
        <authorList>
            <consortium name="EnsemblMetazoa"/>
        </authorList>
    </citation>
    <scope>IDENTIFICATION</scope>
    <source>
        <strain evidence="12">FAR1</strain>
    </source>
</reference>
<name>A0A182Q1Q6_9DIPT</name>
<dbReference type="CDD" id="cd19437">
    <property type="entry name" value="lipocalin_apoD-like"/>
    <property type="match status" value="1"/>
</dbReference>
<evidence type="ECO:0000313" key="13">
    <source>
        <dbReference type="Proteomes" id="UP000075886"/>
    </source>
</evidence>
<keyword evidence="13" id="KW-1185">Reference proteome</keyword>
<proteinExistence type="inferred from homology"/>
<dbReference type="EMBL" id="AXCN02001458">
    <property type="status" value="NOT_ANNOTATED_CDS"/>
    <property type="molecule type" value="Genomic_DNA"/>
</dbReference>
<evidence type="ECO:0000256" key="5">
    <source>
        <dbReference type="ARBA" id="ARBA00022525"/>
    </source>
</evidence>
<keyword evidence="9" id="KW-0325">Glycoprotein</keyword>
<dbReference type="InterPro" id="IPR003057">
    <property type="entry name" value="Invtbrt_color"/>
</dbReference>
<reference evidence="13" key="1">
    <citation type="submission" date="2014-01" db="EMBL/GenBank/DDBJ databases">
        <title>The Genome Sequence of Anopheles farauti FAR1 (V2).</title>
        <authorList>
            <consortium name="The Broad Institute Genomics Platform"/>
            <person name="Neafsey D.E."/>
            <person name="Besansky N."/>
            <person name="Howell P."/>
            <person name="Walton C."/>
            <person name="Young S.K."/>
            <person name="Zeng Q."/>
            <person name="Gargeya S."/>
            <person name="Fitzgerald M."/>
            <person name="Haas B."/>
            <person name="Abouelleil A."/>
            <person name="Allen A.W."/>
            <person name="Alvarado L."/>
            <person name="Arachchi H.M."/>
            <person name="Berlin A.M."/>
            <person name="Chapman S.B."/>
            <person name="Gainer-Dewar J."/>
            <person name="Goldberg J."/>
            <person name="Griggs A."/>
            <person name="Gujja S."/>
            <person name="Hansen M."/>
            <person name="Howarth C."/>
            <person name="Imamovic A."/>
            <person name="Ireland A."/>
            <person name="Larimer J."/>
            <person name="McCowan C."/>
            <person name="Murphy C."/>
            <person name="Pearson M."/>
            <person name="Poon T.W."/>
            <person name="Priest M."/>
            <person name="Roberts A."/>
            <person name="Saif S."/>
            <person name="Shea T."/>
            <person name="Sisk P."/>
            <person name="Sykes S."/>
            <person name="Wortman J."/>
            <person name="Nusbaum C."/>
            <person name="Birren B."/>
        </authorList>
    </citation>
    <scope>NUCLEOTIDE SEQUENCE [LARGE SCALE GENOMIC DNA]</scope>
    <source>
        <strain evidence="13">FAR1</strain>
    </source>
</reference>
<evidence type="ECO:0000256" key="4">
    <source>
        <dbReference type="ARBA" id="ARBA00022448"/>
    </source>
</evidence>
<dbReference type="InterPro" id="IPR000566">
    <property type="entry name" value="Lipocln_cytosolic_FA-bd_dom"/>
</dbReference>
<evidence type="ECO:0000256" key="6">
    <source>
        <dbReference type="ARBA" id="ARBA00022729"/>
    </source>
</evidence>
<dbReference type="SUPFAM" id="SSF50814">
    <property type="entry name" value="Lipocalins"/>
    <property type="match status" value="1"/>
</dbReference>
<evidence type="ECO:0000256" key="9">
    <source>
        <dbReference type="ARBA" id="ARBA00023180"/>
    </source>
</evidence>
<evidence type="ECO:0000256" key="8">
    <source>
        <dbReference type="ARBA" id="ARBA00023157"/>
    </source>
</evidence>
<dbReference type="AlphaFoldDB" id="A0A182Q1Q6"/>
<dbReference type="Pfam" id="PF08212">
    <property type="entry name" value="Lipocalin_2"/>
    <property type="match status" value="1"/>
</dbReference>
<dbReference type="PRINTS" id="PR01273">
    <property type="entry name" value="INVTBRTCOLOR"/>
</dbReference>
<keyword evidence="5" id="KW-0964">Secreted</keyword>
<keyword evidence="6 10" id="KW-0732">Signal</keyword>
<dbReference type="PANTHER" id="PTHR10612:SF62">
    <property type="entry name" value="LIPOCALIN_CYTOSOLIC FATTY-ACID BINDING DOMAIN-CONTAINING PROTEIN"/>
    <property type="match status" value="1"/>
</dbReference>
<dbReference type="GO" id="GO:0005576">
    <property type="term" value="C:extracellular region"/>
    <property type="evidence" value="ECO:0007669"/>
    <property type="project" value="UniProtKB-SubCell"/>
</dbReference>
<dbReference type="PANTHER" id="PTHR10612">
    <property type="entry name" value="APOLIPOPROTEIN D"/>
    <property type="match status" value="1"/>
</dbReference>
<dbReference type="InterPro" id="IPR022271">
    <property type="entry name" value="Lipocalin_ApoD"/>
</dbReference>
<keyword evidence="8" id="KW-1015">Disulfide bond</keyword>
<evidence type="ECO:0000256" key="1">
    <source>
        <dbReference type="ARBA" id="ARBA00004613"/>
    </source>
</evidence>
<evidence type="ECO:0000256" key="3">
    <source>
        <dbReference type="ARBA" id="ARBA00019890"/>
    </source>
</evidence>
<dbReference type="GO" id="GO:0000302">
    <property type="term" value="P:response to reactive oxygen species"/>
    <property type="evidence" value="ECO:0007669"/>
    <property type="project" value="TreeGrafter"/>
</dbReference>
<evidence type="ECO:0000259" key="11">
    <source>
        <dbReference type="Pfam" id="PF08212"/>
    </source>
</evidence>
<evidence type="ECO:0000313" key="12">
    <source>
        <dbReference type="EnsemblMetazoa" id="AFAF001355-PA"/>
    </source>
</evidence>
<dbReference type="GO" id="GO:0005737">
    <property type="term" value="C:cytoplasm"/>
    <property type="evidence" value="ECO:0007669"/>
    <property type="project" value="TreeGrafter"/>
</dbReference>
<dbReference type="VEuPathDB" id="VectorBase:AFAF001355"/>
<feature type="signal peptide" evidence="10">
    <location>
        <begin position="1"/>
        <end position="17"/>
    </location>
</feature>
<feature type="chain" id="PRO_5013437726" description="Apolipoprotein D" evidence="10">
    <location>
        <begin position="18"/>
        <end position="200"/>
    </location>
</feature>
<dbReference type="GO" id="GO:0006629">
    <property type="term" value="P:lipid metabolic process"/>
    <property type="evidence" value="ECO:0007669"/>
    <property type="project" value="TreeGrafter"/>
</dbReference>
<comment type="similarity">
    <text evidence="2 10">Belongs to the calycin superfamily. Lipocalin family.</text>
</comment>
<dbReference type="EnsemblMetazoa" id="AFAF001355-RA">
    <property type="protein sequence ID" value="AFAF001355-PA"/>
    <property type="gene ID" value="AFAF001355"/>
</dbReference>
<accession>A0A182Q1Q6</accession>
<sequence length="200" mass="22811">MYKQLVACLLLATLAQGTIFERPCRTNVEALKDFQVDKYLGLWYDLEHYEASFEQNTDCVTAEYSLNADGSIRVFNSAVRLTDGLLYAVDGLALLSYPEAEVLEAKLNVSFYGAPNDESNYWVLDTDYENYSIVWSCEPLGEERSLEYYWLLSRTPSLPEDEELQEKIEALKEHNGIVDDELIVTEHFAEGCNNKRHGAV</sequence>
<dbReference type="PIRSF" id="PIRSF036893">
    <property type="entry name" value="Lipocalin_ApoD"/>
    <property type="match status" value="1"/>
</dbReference>
<dbReference type="GO" id="GO:0031409">
    <property type="term" value="F:pigment binding"/>
    <property type="evidence" value="ECO:0007669"/>
    <property type="project" value="InterPro"/>
</dbReference>
<dbReference type="Proteomes" id="UP000075886">
    <property type="component" value="Unassembled WGS sequence"/>
</dbReference>
<dbReference type="FunFam" id="2.40.128.20:FF:000003">
    <property type="entry name" value="Apolipoprotein D"/>
    <property type="match status" value="1"/>
</dbReference>
<keyword evidence="4" id="KW-0813">Transport</keyword>
<keyword evidence="7" id="KW-0446">Lipid-binding</keyword>
<evidence type="ECO:0000256" key="10">
    <source>
        <dbReference type="PIRNR" id="PIRNR036893"/>
    </source>
</evidence>
<feature type="domain" description="Lipocalin/cytosolic fatty-acid binding" evidence="11">
    <location>
        <begin position="35"/>
        <end position="185"/>
    </location>
</feature>
<evidence type="ECO:0000256" key="2">
    <source>
        <dbReference type="ARBA" id="ARBA00006889"/>
    </source>
</evidence>
<protein>
    <recommendedName>
        <fullName evidence="3">Apolipoprotein D</fullName>
    </recommendedName>
</protein>
<evidence type="ECO:0000256" key="7">
    <source>
        <dbReference type="ARBA" id="ARBA00023121"/>
    </source>
</evidence>
<dbReference type="Gene3D" id="2.40.128.20">
    <property type="match status" value="1"/>
</dbReference>